<feature type="region of interest" description="Disordered" evidence="1">
    <location>
        <begin position="343"/>
        <end position="367"/>
    </location>
</feature>
<evidence type="ECO:0008006" key="4">
    <source>
        <dbReference type="Google" id="ProtNLM"/>
    </source>
</evidence>
<dbReference type="PANTHER" id="PTHR33099">
    <property type="entry name" value="FE2OG DIOXYGENASE DOMAIN-CONTAINING PROTEIN"/>
    <property type="match status" value="1"/>
</dbReference>
<dbReference type="Gene3D" id="2.60.120.620">
    <property type="entry name" value="q2cbj1_9rhob like domain"/>
    <property type="match status" value="1"/>
</dbReference>
<dbReference type="PANTHER" id="PTHR33099:SF7">
    <property type="entry name" value="MYND-TYPE DOMAIN-CONTAINING PROTEIN"/>
    <property type="match status" value="1"/>
</dbReference>
<gene>
    <name evidence="2" type="ORF">AZE42_11979</name>
</gene>
<feature type="region of interest" description="Disordered" evidence="1">
    <location>
        <begin position="238"/>
        <end position="258"/>
    </location>
</feature>
<feature type="compositionally biased region" description="Basic and acidic residues" evidence="1">
    <location>
        <begin position="343"/>
        <end position="360"/>
    </location>
</feature>
<keyword evidence="3" id="KW-1185">Reference proteome</keyword>
<dbReference type="STRING" id="180088.A0A1J8QYF6"/>
<dbReference type="AlphaFoldDB" id="A0A1J8QYF6"/>
<organism evidence="2 3">
    <name type="scientific">Rhizopogon vesiculosus</name>
    <dbReference type="NCBI Taxonomy" id="180088"/>
    <lineage>
        <taxon>Eukaryota</taxon>
        <taxon>Fungi</taxon>
        <taxon>Dikarya</taxon>
        <taxon>Basidiomycota</taxon>
        <taxon>Agaricomycotina</taxon>
        <taxon>Agaricomycetes</taxon>
        <taxon>Agaricomycetidae</taxon>
        <taxon>Boletales</taxon>
        <taxon>Suillineae</taxon>
        <taxon>Rhizopogonaceae</taxon>
        <taxon>Rhizopogon</taxon>
    </lineage>
</organism>
<dbReference type="OrthoDB" id="27483at2759"/>
<comment type="caution">
    <text evidence="2">The sequence shown here is derived from an EMBL/GenBank/DDBJ whole genome shotgun (WGS) entry which is preliminary data.</text>
</comment>
<evidence type="ECO:0000313" key="3">
    <source>
        <dbReference type="Proteomes" id="UP000183567"/>
    </source>
</evidence>
<name>A0A1J8QYF6_9AGAM</name>
<dbReference type="Proteomes" id="UP000183567">
    <property type="component" value="Unassembled WGS sequence"/>
</dbReference>
<protein>
    <recommendedName>
        <fullName evidence="4">Fe2OG dioxygenase domain-containing protein</fullName>
    </recommendedName>
</protein>
<evidence type="ECO:0000256" key="1">
    <source>
        <dbReference type="SAM" id="MobiDB-lite"/>
    </source>
</evidence>
<evidence type="ECO:0000313" key="2">
    <source>
        <dbReference type="EMBL" id="OJA18536.1"/>
    </source>
</evidence>
<sequence length="367" mass="42067">MFIGKELQIKLHKLTIYEEGVHIDWHRDSTHSDVHRATMFFALNTEWEGGELMLRHLGVELSIDLHPTRSRHLKKLRPVIVAFDKDMEYKVMPVIKGIQLMLQYDVNVIGETPQLSPYDNNDPLEYLSKCGELLESNTVYHSIPNDALFQAVANEIQELHERGMKRVTFPLFHLYHEASFKREYLKVSDSLLFDALKDRFDISIGPIIIYFIDEGEVGTMGCIVYRYSMLPKLEKEVITEDDDSESGEEHGSQADRHVSTVEHPSFEGEFAYGENDDNTYGTMTGKVIKGASFHLPQASAIERISAQLLVDTAYKQNQRGKTKYFGAGMFMKQKDEMDSLVYERGRVKKMSDSDENDGRGVKKRKVG</sequence>
<reference evidence="2 3" key="1">
    <citation type="submission" date="2016-03" db="EMBL/GenBank/DDBJ databases">
        <title>Comparative genomics of the ectomycorrhizal sister species Rhizopogon vinicolor and Rhizopogon vesiculosus (Basidiomycota: Boletales) reveals a divergence of the mating type B locus.</title>
        <authorList>
            <person name="Mujic A.B."/>
            <person name="Kuo A."/>
            <person name="Tritt A."/>
            <person name="Lipzen A."/>
            <person name="Chen C."/>
            <person name="Johnson J."/>
            <person name="Sharma A."/>
            <person name="Barry K."/>
            <person name="Grigoriev I.V."/>
            <person name="Spatafora J.W."/>
        </authorList>
    </citation>
    <scope>NUCLEOTIDE SEQUENCE [LARGE SCALE GENOMIC DNA]</scope>
    <source>
        <strain evidence="2 3">AM-OR11-056</strain>
    </source>
</reference>
<feature type="compositionally biased region" description="Basic and acidic residues" evidence="1">
    <location>
        <begin position="247"/>
        <end position="258"/>
    </location>
</feature>
<dbReference type="EMBL" id="LVVM01001432">
    <property type="protein sequence ID" value="OJA18536.1"/>
    <property type="molecule type" value="Genomic_DNA"/>
</dbReference>
<proteinExistence type="predicted"/>
<accession>A0A1J8QYF6</accession>